<dbReference type="SMART" id="SM00863">
    <property type="entry name" value="tRNA_SAD"/>
    <property type="match status" value="1"/>
</dbReference>
<dbReference type="HAMAP" id="MF_00036_B">
    <property type="entry name" value="Ala_tRNA_synth_B"/>
    <property type="match status" value="1"/>
</dbReference>
<evidence type="ECO:0000256" key="7">
    <source>
        <dbReference type="ARBA" id="ARBA00022840"/>
    </source>
</evidence>
<dbReference type="SUPFAM" id="SSF50447">
    <property type="entry name" value="Translation proteins"/>
    <property type="match status" value="1"/>
</dbReference>
<comment type="cofactor">
    <cofactor evidence="11">
        <name>Zn(2+)</name>
        <dbReference type="ChEBI" id="CHEBI:29105"/>
    </cofactor>
    <text evidence="11">Binds 1 zinc ion per subunit.</text>
</comment>
<evidence type="ECO:0000256" key="9">
    <source>
        <dbReference type="ARBA" id="ARBA00022917"/>
    </source>
</evidence>
<keyword evidence="2 11" id="KW-0820">tRNA-binding</keyword>
<dbReference type="SUPFAM" id="SSF55186">
    <property type="entry name" value="ThrRS/AlaRS common domain"/>
    <property type="match status" value="1"/>
</dbReference>
<keyword evidence="6 11" id="KW-0862">Zinc</keyword>
<dbReference type="InterPro" id="IPR009000">
    <property type="entry name" value="Transl_B-barrel_sf"/>
</dbReference>
<dbReference type="KEGG" id="nam:NAMH_0127"/>
<dbReference type="Pfam" id="PF02272">
    <property type="entry name" value="DHHA1"/>
    <property type="match status" value="1"/>
</dbReference>
<dbReference type="FunFam" id="3.30.54.20:FF:000001">
    <property type="entry name" value="Alanine--tRNA ligase"/>
    <property type="match status" value="1"/>
</dbReference>
<keyword evidence="11" id="KW-0963">Cytoplasm</keyword>
<evidence type="ECO:0000256" key="10">
    <source>
        <dbReference type="ARBA" id="ARBA00023146"/>
    </source>
</evidence>
<dbReference type="Proteomes" id="UP000000448">
    <property type="component" value="Chromosome"/>
</dbReference>
<dbReference type="FunFam" id="3.30.980.10:FF:000004">
    <property type="entry name" value="Alanine--tRNA ligase, cytoplasmic"/>
    <property type="match status" value="1"/>
</dbReference>
<dbReference type="InterPro" id="IPR045864">
    <property type="entry name" value="aa-tRNA-synth_II/BPL/LPL"/>
</dbReference>
<comment type="subcellular location">
    <subcellularLocation>
        <location evidence="11">Cytoplasm</location>
    </subcellularLocation>
</comment>
<dbReference type="STRING" id="598659.NAMH_0127"/>
<sequence length="853" mass="96120">MDIRKKFLEFFESKGHKVYPSAPLVPDDPTLLFTNAGMVPFKPIFTGEKPAPEPPRACSSQLCMRAGGKHNDLENVGYTNRHHTLFEMLGNFSFGDYFKEEAIAYAWEFVTEVLELPKEKLWITIHESDDEAGKIWEKYVPKERIVKMGDKDNFWQMGDTGPCGPCSEIHFDQGADKFNSPEDYLGGDGDRFLEIWNLVFMQYNRDESGKLTPLPKPSIDTGMGLERITAIKEGVTSNYDSSIFRPLLEKIVEITGKEYHTDKRGASHRVIADHIRAVTFLTAQGVQFSREGRGYVLRRILRRGVRHGYLLGMREPFMYKIVDTLAEQMGEQYPYLLEKKESVKDTIKLEEERFFETIDKGMQLFEEELKKTTGDTFSGEVAFKLYDTYGFPLDLTQDMLREVNKQVDMKTFNALMQEQKDRARANWKGSGDVKINLKDLEKVENNKFVGYEHTEYKTKVKALFDENMNMVETLNGSGWVMLEETPFYAESGGQVGDKGELRTYPTSQNGELRIVAKVVDTKKFDDKNLSKVVEAELKTGDEVVAKVDENRSEIAKNHTATHLLHAALRKVLGEHVTQAGSLVEANRLRFDFTHPKALTKEELESIEEMVNRVIAKSIPAEVKEMSIDEAKKMGAMALFGEKYGDVVRVVKFGDFSVELCGGTHVNNTAEVNSFYIIKESGVSAGVRRIEAVAGFGAYRYAKGFRDLVEEIKSENKAKDLKAFVEKQKEEIKKLKTEIKELEKAAVKEIKPVNKDGINYVIERIDNANLREIATDLKGRVDNLVAFLAGENKGKVTLVAVSTVDSVKAGDLIKNYAPIVGGKGGGKPDFAQGGGKDSGKIDEMIAQVKKDLIK</sequence>
<dbReference type="InterPro" id="IPR018165">
    <property type="entry name" value="Ala-tRNA-synth_IIc_core"/>
</dbReference>
<feature type="binding site" evidence="11">
    <location>
        <position position="562"/>
    </location>
    <ligand>
        <name>Zn(2+)</name>
        <dbReference type="ChEBI" id="CHEBI:29105"/>
    </ligand>
</feature>
<dbReference type="FunFam" id="3.30.930.10:FF:000004">
    <property type="entry name" value="Alanine--tRNA ligase"/>
    <property type="match status" value="1"/>
</dbReference>
<dbReference type="GO" id="GO:0002161">
    <property type="term" value="F:aminoacyl-tRNA deacylase activity"/>
    <property type="evidence" value="ECO:0007669"/>
    <property type="project" value="TreeGrafter"/>
</dbReference>
<keyword evidence="3 11" id="KW-0436">Ligase</keyword>
<proteinExistence type="inferred from homology"/>
<dbReference type="SUPFAM" id="SSF101353">
    <property type="entry name" value="Putative anticodon-binding domain of alanyl-tRNA synthetase (AlaRS)"/>
    <property type="match status" value="1"/>
</dbReference>
<evidence type="ECO:0000256" key="3">
    <source>
        <dbReference type="ARBA" id="ARBA00022598"/>
    </source>
</evidence>
<dbReference type="eggNOG" id="COG0013">
    <property type="taxonomic scope" value="Bacteria"/>
</dbReference>
<feature type="binding site" evidence="11">
    <location>
        <position position="660"/>
    </location>
    <ligand>
        <name>Zn(2+)</name>
        <dbReference type="ChEBI" id="CHEBI:29105"/>
    </ligand>
</feature>
<evidence type="ECO:0000256" key="11">
    <source>
        <dbReference type="HAMAP-Rule" id="MF_00036"/>
    </source>
</evidence>
<dbReference type="Gene3D" id="3.30.930.10">
    <property type="entry name" value="Bira Bifunctional Protein, Domain 2"/>
    <property type="match status" value="1"/>
</dbReference>
<dbReference type="InterPro" id="IPR003156">
    <property type="entry name" value="DHHA1_dom"/>
</dbReference>
<evidence type="ECO:0000256" key="12">
    <source>
        <dbReference type="SAM" id="Coils"/>
    </source>
</evidence>
<dbReference type="PANTHER" id="PTHR11777">
    <property type="entry name" value="ALANYL-TRNA SYNTHETASE"/>
    <property type="match status" value="1"/>
</dbReference>
<comment type="domain">
    <text evidence="11">Consists of three domains; the N-terminal catalytic domain, the editing domain and the C-terminal C-Ala domain. The editing domain removes incorrectly charged amino acids, while the C-Ala domain, along with tRNA(Ala), serves as a bridge to cooperatively bring together the editing and aminoacylation centers thus stimulating deacylation of misacylated tRNAs.</text>
</comment>
<dbReference type="InterPro" id="IPR018164">
    <property type="entry name" value="Ala-tRNA-synth_IIc_N"/>
</dbReference>
<feature type="binding site" evidence="11">
    <location>
        <position position="558"/>
    </location>
    <ligand>
        <name>Zn(2+)</name>
        <dbReference type="ChEBI" id="CHEBI:29105"/>
    </ligand>
</feature>
<dbReference type="EC" id="6.1.1.7" evidence="11"/>
<evidence type="ECO:0000256" key="2">
    <source>
        <dbReference type="ARBA" id="ARBA00022555"/>
    </source>
</evidence>
<evidence type="ECO:0000256" key="1">
    <source>
        <dbReference type="ARBA" id="ARBA00008226"/>
    </source>
</evidence>
<evidence type="ECO:0000259" key="13">
    <source>
        <dbReference type="PROSITE" id="PS50860"/>
    </source>
</evidence>
<evidence type="ECO:0000256" key="8">
    <source>
        <dbReference type="ARBA" id="ARBA00022884"/>
    </source>
</evidence>
<dbReference type="Gene3D" id="3.30.54.20">
    <property type="match status" value="1"/>
</dbReference>
<gene>
    <name evidence="11 14" type="primary">alaS</name>
    <name evidence="14" type="ordered locus">NAMH_0127</name>
</gene>
<dbReference type="Gene3D" id="2.40.30.130">
    <property type="match status" value="1"/>
</dbReference>
<keyword evidence="4 11" id="KW-0479">Metal-binding</keyword>
<dbReference type="InterPro" id="IPR018162">
    <property type="entry name" value="Ala-tRNA-ligase_IIc_anticod-bd"/>
</dbReference>
<dbReference type="GO" id="GO:0008270">
    <property type="term" value="F:zinc ion binding"/>
    <property type="evidence" value="ECO:0007669"/>
    <property type="project" value="UniProtKB-UniRule"/>
</dbReference>
<comment type="catalytic activity">
    <reaction evidence="11">
        <text>tRNA(Ala) + L-alanine + ATP = L-alanyl-tRNA(Ala) + AMP + diphosphate</text>
        <dbReference type="Rhea" id="RHEA:12540"/>
        <dbReference type="Rhea" id="RHEA-COMP:9657"/>
        <dbReference type="Rhea" id="RHEA-COMP:9923"/>
        <dbReference type="ChEBI" id="CHEBI:30616"/>
        <dbReference type="ChEBI" id="CHEBI:33019"/>
        <dbReference type="ChEBI" id="CHEBI:57972"/>
        <dbReference type="ChEBI" id="CHEBI:78442"/>
        <dbReference type="ChEBI" id="CHEBI:78497"/>
        <dbReference type="ChEBI" id="CHEBI:456215"/>
        <dbReference type="EC" id="6.1.1.7"/>
    </reaction>
</comment>
<dbReference type="Gene3D" id="3.10.310.40">
    <property type="match status" value="1"/>
</dbReference>
<feature type="domain" description="Alanyl-transfer RNA synthetases family profile" evidence="13">
    <location>
        <begin position="1"/>
        <end position="703"/>
    </location>
</feature>
<keyword evidence="7 11" id="KW-0067">ATP-binding</keyword>
<dbReference type="Pfam" id="PF07973">
    <property type="entry name" value="tRNA_SAD"/>
    <property type="match status" value="1"/>
</dbReference>
<dbReference type="PANTHER" id="PTHR11777:SF9">
    <property type="entry name" value="ALANINE--TRNA LIGASE, CYTOPLASMIC"/>
    <property type="match status" value="1"/>
</dbReference>
<dbReference type="InterPro" id="IPR050058">
    <property type="entry name" value="Ala-tRNA_ligase"/>
</dbReference>
<comment type="function">
    <text evidence="11">Catalyzes the attachment of alanine to tRNA(Ala) in a two-step reaction: alanine is first activated by ATP to form Ala-AMP and then transferred to the acceptor end of tRNA(Ala). Also edits incorrectly charged Ser-tRNA(Ala) and Gly-tRNA(Ala) via its editing domain.</text>
</comment>
<dbReference type="GO" id="GO:0000049">
    <property type="term" value="F:tRNA binding"/>
    <property type="evidence" value="ECO:0007669"/>
    <property type="project" value="UniProtKB-KW"/>
</dbReference>
<keyword evidence="10 11" id="KW-0030">Aminoacyl-tRNA synthetase</keyword>
<dbReference type="InterPro" id="IPR002318">
    <property type="entry name" value="Ala-tRNA-lgiase_IIc"/>
</dbReference>
<dbReference type="InterPro" id="IPR023033">
    <property type="entry name" value="Ala_tRNA_ligase_euk/bac"/>
</dbReference>
<dbReference type="SUPFAM" id="SSF55681">
    <property type="entry name" value="Class II aaRS and biotin synthetases"/>
    <property type="match status" value="1"/>
</dbReference>
<evidence type="ECO:0000313" key="15">
    <source>
        <dbReference type="Proteomes" id="UP000000448"/>
    </source>
</evidence>
<dbReference type="CDD" id="cd00673">
    <property type="entry name" value="AlaRS_core"/>
    <property type="match status" value="1"/>
</dbReference>
<comment type="similarity">
    <text evidence="1 11">Belongs to the class-II aminoacyl-tRNA synthetase family.</text>
</comment>
<dbReference type="RefSeq" id="WP_012663552.1">
    <property type="nucleotide sequence ID" value="NC_012115.1"/>
</dbReference>
<dbReference type="PRINTS" id="PR00980">
    <property type="entry name" value="TRNASYNTHALA"/>
</dbReference>
<dbReference type="Gene3D" id="3.30.980.10">
    <property type="entry name" value="Threonyl-trna Synthetase, Chain A, domain 2"/>
    <property type="match status" value="1"/>
</dbReference>
<dbReference type="OrthoDB" id="9803884at2"/>
<dbReference type="GO" id="GO:0005829">
    <property type="term" value="C:cytosol"/>
    <property type="evidence" value="ECO:0007669"/>
    <property type="project" value="TreeGrafter"/>
</dbReference>
<dbReference type="EMBL" id="CP001279">
    <property type="protein sequence ID" value="ACM92180.1"/>
    <property type="molecule type" value="Genomic_DNA"/>
</dbReference>
<evidence type="ECO:0000256" key="4">
    <source>
        <dbReference type="ARBA" id="ARBA00022723"/>
    </source>
</evidence>
<dbReference type="GO" id="GO:0005524">
    <property type="term" value="F:ATP binding"/>
    <property type="evidence" value="ECO:0007669"/>
    <property type="project" value="UniProtKB-UniRule"/>
</dbReference>
<keyword evidence="9 11" id="KW-0648">Protein biosynthesis</keyword>
<dbReference type="HOGENOM" id="CLU_004485_1_1_7"/>
<dbReference type="GO" id="GO:0006419">
    <property type="term" value="P:alanyl-tRNA aminoacylation"/>
    <property type="evidence" value="ECO:0007669"/>
    <property type="project" value="UniProtKB-UniRule"/>
</dbReference>
<dbReference type="GO" id="GO:0045892">
    <property type="term" value="P:negative regulation of DNA-templated transcription"/>
    <property type="evidence" value="ECO:0007669"/>
    <property type="project" value="TreeGrafter"/>
</dbReference>
<evidence type="ECO:0000256" key="5">
    <source>
        <dbReference type="ARBA" id="ARBA00022741"/>
    </source>
</evidence>
<feature type="binding site" evidence="11">
    <location>
        <position position="664"/>
    </location>
    <ligand>
        <name>Zn(2+)</name>
        <dbReference type="ChEBI" id="CHEBI:29105"/>
    </ligand>
</feature>
<dbReference type="NCBIfam" id="TIGR00344">
    <property type="entry name" value="alaS"/>
    <property type="match status" value="1"/>
</dbReference>
<keyword evidence="12" id="KW-0175">Coiled coil</keyword>
<keyword evidence="8 11" id="KW-0694">RNA-binding</keyword>
<keyword evidence="15" id="KW-1185">Reference proteome</keyword>
<feature type="coiled-coil region" evidence="12">
    <location>
        <begin position="717"/>
        <end position="744"/>
    </location>
</feature>
<dbReference type="AlphaFoldDB" id="B9L7F6"/>
<dbReference type="GO" id="GO:0004813">
    <property type="term" value="F:alanine-tRNA ligase activity"/>
    <property type="evidence" value="ECO:0007669"/>
    <property type="project" value="UniProtKB-UniRule"/>
</dbReference>
<evidence type="ECO:0000256" key="6">
    <source>
        <dbReference type="ARBA" id="ARBA00022833"/>
    </source>
</evidence>
<dbReference type="PROSITE" id="PS50860">
    <property type="entry name" value="AA_TRNA_LIGASE_II_ALA"/>
    <property type="match status" value="1"/>
</dbReference>
<accession>B9L7F6</accession>
<dbReference type="InterPro" id="IPR012947">
    <property type="entry name" value="tRNA_SAD"/>
</dbReference>
<dbReference type="FunFam" id="3.10.310.40:FF:000001">
    <property type="entry name" value="Alanine--tRNA ligase"/>
    <property type="match status" value="1"/>
</dbReference>
<evidence type="ECO:0000313" key="14">
    <source>
        <dbReference type="EMBL" id="ACM92180.1"/>
    </source>
</evidence>
<reference evidence="14 15" key="1">
    <citation type="journal article" date="2009" name="PLoS Genet.">
        <title>Adaptations to submarine hydrothermal environments exemplified by the genome of Nautilia profundicola.</title>
        <authorList>
            <person name="Campbell B.J."/>
            <person name="Smith J.L."/>
            <person name="Hanson T.E."/>
            <person name="Klotz M.G."/>
            <person name="Stein L.Y."/>
            <person name="Lee C.K."/>
            <person name="Wu D."/>
            <person name="Robinson J.M."/>
            <person name="Khouri H.M."/>
            <person name="Eisen J.A."/>
            <person name="Cary S.C."/>
        </authorList>
    </citation>
    <scope>NUCLEOTIDE SEQUENCE [LARGE SCALE GENOMIC DNA]</scope>
    <source>
        <strain evidence="15">ATCC BAA-1463 / DSM 18972 / AmH</strain>
    </source>
</reference>
<dbReference type="Pfam" id="PF01411">
    <property type="entry name" value="tRNA-synt_2c"/>
    <property type="match status" value="1"/>
</dbReference>
<organism evidence="14 15">
    <name type="scientific">Nautilia profundicola (strain ATCC BAA-1463 / DSM 18972 / AmH)</name>
    <dbReference type="NCBI Taxonomy" id="598659"/>
    <lineage>
        <taxon>Bacteria</taxon>
        <taxon>Pseudomonadati</taxon>
        <taxon>Campylobacterota</taxon>
        <taxon>Epsilonproteobacteria</taxon>
        <taxon>Nautiliales</taxon>
        <taxon>Nautiliaceae</taxon>
        <taxon>Nautilia</taxon>
    </lineage>
</organism>
<keyword evidence="5 11" id="KW-0547">Nucleotide-binding</keyword>
<protein>
    <recommendedName>
        <fullName evidence="11">Alanine--tRNA ligase</fullName>
        <ecNumber evidence="11">6.1.1.7</ecNumber>
    </recommendedName>
    <alternativeName>
        <fullName evidence="11">Alanyl-tRNA synthetase</fullName>
        <shortName evidence="11">AlaRS</shortName>
    </alternativeName>
</protein>
<name>B9L7F6_NAUPA</name>
<dbReference type="InterPro" id="IPR018163">
    <property type="entry name" value="Thr/Ala-tRNA-synth_IIc_edit"/>
</dbReference>